<evidence type="ECO:0000256" key="1">
    <source>
        <dbReference type="ARBA" id="ARBA00004651"/>
    </source>
</evidence>
<evidence type="ECO:0000256" key="10">
    <source>
        <dbReference type="SAM" id="Phobius"/>
    </source>
</evidence>
<dbReference type="FunFam" id="3.40.50.300:FF:000299">
    <property type="entry name" value="ABC transporter ATP-binding protein/permease"/>
    <property type="match status" value="1"/>
</dbReference>
<dbReference type="GO" id="GO:0005886">
    <property type="term" value="C:plasma membrane"/>
    <property type="evidence" value="ECO:0007669"/>
    <property type="project" value="UniProtKB-SubCell"/>
</dbReference>
<feature type="transmembrane region" description="Helical" evidence="10">
    <location>
        <begin position="160"/>
        <end position="193"/>
    </location>
</feature>
<dbReference type="InterPro" id="IPR027417">
    <property type="entry name" value="P-loop_NTPase"/>
</dbReference>
<dbReference type="Proteomes" id="UP000250222">
    <property type="component" value="Unassembled WGS sequence"/>
</dbReference>
<protein>
    <submittedName>
        <fullName evidence="13">ABC-type multidrug transport system, ATPase and permease component</fullName>
    </submittedName>
</protein>
<dbReference type="PROSITE" id="PS50929">
    <property type="entry name" value="ABC_TM1F"/>
    <property type="match status" value="1"/>
</dbReference>
<dbReference type="InterPro" id="IPR003439">
    <property type="entry name" value="ABC_transporter-like_ATP-bd"/>
</dbReference>
<dbReference type="Gene3D" id="1.20.1560.10">
    <property type="entry name" value="ABC transporter type 1, transmembrane domain"/>
    <property type="match status" value="1"/>
</dbReference>
<comment type="similarity">
    <text evidence="9">Belongs to the ABC transporter superfamily. Lipid exporter (TC 3.A.1.106) family.</text>
</comment>
<dbReference type="AlphaFoldDB" id="A0A2Y9AIY1"/>
<evidence type="ECO:0000256" key="6">
    <source>
        <dbReference type="ARBA" id="ARBA00022840"/>
    </source>
</evidence>
<comment type="subcellular location">
    <subcellularLocation>
        <location evidence="1">Cell membrane</location>
        <topology evidence="1">Multi-pass membrane protein</topology>
    </subcellularLocation>
</comment>
<evidence type="ECO:0000313" key="13">
    <source>
        <dbReference type="EMBL" id="SSA43228.1"/>
    </source>
</evidence>
<sequence>MRNVLSIVRPLLRVLPDGSRRFLLTYGILTAALALLDLVALGLVATMLQAVVGDGAASLPLIGDLTTTAGQVTALVTVCAVIVLKGVFAVALLRVATRRFASHEVAIGDRLFAAYLASPWGDRLSKNTSELVRTVDVGVGVTVAGVLIPTMTLFGEVGTMLAVVVAIVVFDPLIAAVTIVYLALVALLLAGIISPRAVAAGRENRNWSQRTVRVLSEALGALKEVTLAGRTPDVQARVHETRGHSSRARAEANFLGQVPRYVLETALIIGFALIAGVGYLTGGAEGAVAAIGMFGIAGFRLVPSLTRMQTVQSTVNSNAAYARQVVADIDSSEALLDRRAADRPQHELAVEHPDIVLDGVTFAYPGAETPALDGVSLRIPAGAHVAFVGSSGAGKSTMVDILLGLLEPTAGHLEVGGERLELVLDSWRRRIGYVPQDVSLFDATVAENVALTWEREKVDDDKVRRALQRAQLIDTVEAREGGIDARIGERGLAFSGGQRQRLGIARGLYNDPRVLVMDEATSALDTATEAAVTRAVRDLHGEVTVITVAHRLATIRDSDIVFFLRDGRLVAQGSFAEVVAQVPDFAEQAALAGLS</sequence>
<keyword evidence="3" id="KW-1003">Cell membrane</keyword>
<evidence type="ECO:0000256" key="9">
    <source>
        <dbReference type="ARBA" id="ARBA00061644"/>
    </source>
</evidence>
<dbReference type="GO" id="GO:0034040">
    <property type="term" value="F:ATPase-coupled lipid transmembrane transporter activity"/>
    <property type="evidence" value="ECO:0007669"/>
    <property type="project" value="TreeGrafter"/>
</dbReference>
<dbReference type="GO" id="GO:0140359">
    <property type="term" value="F:ABC-type transporter activity"/>
    <property type="evidence" value="ECO:0007669"/>
    <property type="project" value="InterPro"/>
</dbReference>
<feature type="domain" description="ABC transporter" evidence="11">
    <location>
        <begin position="355"/>
        <end position="591"/>
    </location>
</feature>
<evidence type="ECO:0000256" key="2">
    <source>
        <dbReference type="ARBA" id="ARBA00022448"/>
    </source>
</evidence>
<dbReference type="SMART" id="SM00382">
    <property type="entry name" value="AAA"/>
    <property type="match status" value="1"/>
</dbReference>
<feature type="transmembrane region" description="Helical" evidence="10">
    <location>
        <begin position="261"/>
        <end position="280"/>
    </location>
</feature>
<keyword evidence="14" id="KW-1185">Reference proteome</keyword>
<dbReference type="OrthoDB" id="9806127at2"/>
<dbReference type="Pfam" id="PF00005">
    <property type="entry name" value="ABC_tran"/>
    <property type="match status" value="1"/>
</dbReference>
<feature type="transmembrane region" description="Helical" evidence="10">
    <location>
        <begin position="21"/>
        <end position="52"/>
    </location>
</feature>
<name>A0A2Y9AIY1_9MICO</name>
<dbReference type="SUPFAM" id="SSF90123">
    <property type="entry name" value="ABC transporter transmembrane region"/>
    <property type="match status" value="1"/>
</dbReference>
<keyword evidence="4 10" id="KW-0812">Transmembrane</keyword>
<reference evidence="13 14" key="1">
    <citation type="submission" date="2016-10" db="EMBL/GenBank/DDBJ databases">
        <authorList>
            <person name="Cai Z."/>
        </authorList>
    </citation>
    <scope>NUCLEOTIDE SEQUENCE [LARGE SCALE GENOMIC DNA]</scope>
    <source>
        <strain evidence="13 14">CGMCC 1.10826</strain>
    </source>
</reference>
<dbReference type="InterPro" id="IPR011527">
    <property type="entry name" value="ABC1_TM_dom"/>
</dbReference>
<evidence type="ECO:0000256" key="3">
    <source>
        <dbReference type="ARBA" id="ARBA00022475"/>
    </source>
</evidence>
<accession>A0A2Y9AIY1</accession>
<evidence type="ECO:0000256" key="5">
    <source>
        <dbReference type="ARBA" id="ARBA00022741"/>
    </source>
</evidence>
<dbReference type="PANTHER" id="PTHR24221:SF654">
    <property type="entry name" value="ATP-BINDING CASSETTE SUB-FAMILY B MEMBER 6"/>
    <property type="match status" value="1"/>
</dbReference>
<dbReference type="InterPro" id="IPR017871">
    <property type="entry name" value="ABC_transporter-like_CS"/>
</dbReference>
<dbReference type="PROSITE" id="PS00211">
    <property type="entry name" value="ABC_TRANSPORTER_1"/>
    <property type="match status" value="1"/>
</dbReference>
<feature type="transmembrane region" description="Helical" evidence="10">
    <location>
        <begin position="72"/>
        <end position="93"/>
    </location>
</feature>
<evidence type="ECO:0000256" key="7">
    <source>
        <dbReference type="ARBA" id="ARBA00022989"/>
    </source>
</evidence>
<feature type="domain" description="ABC transmembrane type-1" evidence="12">
    <location>
        <begin position="28"/>
        <end position="317"/>
    </location>
</feature>
<dbReference type="SUPFAM" id="SSF52540">
    <property type="entry name" value="P-loop containing nucleoside triphosphate hydrolases"/>
    <property type="match status" value="1"/>
</dbReference>
<keyword evidence="6" id="KW-0067">ATP-binding</keyword>
<keyword evidence="7 10" id="KW-1133">Transmembrane helix</keyword>
<proteinExistence type="inferred from homology"/>
<evidence type="ECO:0000313" key="14">
    <source>
        <dbReference type="Proteomes" id="UP000250222"/>
    </source>
</evidence>
<keyword evidence="8 10" id="KW-0472">Membrane</keyword>
<keyword evidence="2" id="KW-0813">Transport</keyword>
<evidence type="ECO:0000256" key="8">
    <source>
        <dbReference type="ARBA" id="ARBA00023136"/>
    </source>
</evidence>
<dbReference type="InterPro" id="IPR036640">
    <property type="entry name" value="ABC1_TM_sf"/>
</dbReference>
<feature type="transmembrane region" description="Helical" evidence="10">
    <location>
        <begin position="131"/>
        <end position="154"/>
    </location>
</feature>
<dbReference type="PROSITE" id="PS50893">
    <property type="entry name" value="ABC_TRANSPORTER_2"/>
    <property type="match status" value="1"/>
</dbReference>
<dbReference type="PANTHER" id="PTHR24221">
    <property type="entry name" value="ATP-BINDING CASSETTE SUB-FAMILY B"/>
    <property type="match status" value="1"/>
</dbReference>
<organism evidence="13 14">
    <name type="scientific">Georgenia satyanarayanai</name>
    <dbReference type="NCBI Taxonomy" id="860221"/>
    <lineage>
        <taxon>Bacteria</taxon>
        <taxon>Bacillati</taxon>
        <taxon>Actinomycetota</taxon>
        <taxon>Actinomycetes</taxon>
        <taxon>Micrococcales</taxon>
        <taxon>Bogoriellaceae</taxon>
        <taxon>Georgenia</taxon>
    </lineage>
</organism>
<dbReference type="Gene3D" id="3.40.50.300">
    <property type="entry name" value="P-loop containing nucleotide triphosphate hydrolases"/>
    <property type="match status" value="1"/>
</dbReference>
<evidence type="ECO:0000259" key="11">
    <source>
        <dbReference type="PROSITE" id="PS50893"/>
    </source>
</evidence>
<evidence type="ECO:0000256" key="4">
    <source>
        <dbReference type="ARBA" id="ARBA00022692"/>
    </source>
</evidence>
<evidence type="ECO:0000259" key="12">
    <source>
        <dbReference type="PROSITE" id="PS50929"/>
    </source>
</evidence>
<gene>
    <name evidence="13" type="ORF">SAMN05216184_107126</name>
</gene>
<keyword evidence="5" id="KW-0547">Nucleotide-binding</keyword>
<dbReference type="GO" id="GO:0005524">
    <property type="term" value="F:ATP binding"/>
    <property type="evidence" value="ECO:0007669"/>
    <property type="project" value="UniProtKB-KW"/>
</dbReference>
<dbReference type="InterPro" id="IPR039421">
    <property type="entry name" value="Type_1_exporter"/>
</dbReference>
<dbReference type="GO" id="GO:0016887">
    <property type="term" value="F:ATP hydrolysis activity"/>
    <property type="evidence" value="ECO:0007669"/>
    <property type="project" value="InterPro"/>
</dbReference>
<dbReference type="EMBL" id="UETB01000007">
    <property type="protein sequence ID" value="SSA43228.1"/>
    <property type="molecule type" value="Genomic_DNA"/>
</dbReference>
<dbReference type="InterPro" id="IPR003593">
    <property type="entry name" value="AAA+_ATPase"/>
</dbReference>
<dbReference type="RefSeq" id="WP_110852708.1">
    <property type="nucleotide sequence ID" value="NZ_QKLZ01000007.1"/>
</dbReference>